<evidence type="ECO:0000256" key="3">
    <source>
        <dbReference type="ARBA" id="ARBA00023163"/>
    </source>
</evidence>
<feature type="transmembrane region" description="Helical" evidence="4">
    <location>
        <begin position="162"/>
        <end position="180"/>
    </location>
</feature>
<dbReference type="GO" id="GO:0043565">
    <property type="term" value="F:sequence-specific DNA binding"/>
    <property type="evidence" value="ECO:0007669"/>
    <property type="project" value="InterPro"/>
</dbReference>
<dbReference type="SMART" id="SM00342">
    <property type="entry name" value="HTH_ARAC"/>
    <property type="match status" value="1"/>
</dbReference>
<reference evidence="6 7" key="1">
    <citation type="submission" date="2021-05" db="EMBL/GenBank/DDBJ databases">
        <title>A Polyphasic approach of four new species of the genus Ohtaekwangia: Ohtaekwangia histidinii sp. nov., Ohtaekwangia cretensis sp. nov., Ohtaekwangia indiensis sp. nov., Ohtaekwangia reichenbachii sp. nov. from diverse environment.</title>
        <authorList>
            <person name="Octaviana S."/>
        </authorList>
    </citation>
    <scope>NUCLEOTIDE SEQUENCE [LARGE SCALE GENOMIC DNA]</scope>
    <source>
        <strain evidence="6 7">PWU37</strain>
    </source>
</reference>
<dbReference type="PROSITE" id="PS01124">
    <property type="entry name" value="HTH_ARAC_FAMILY_2"/>
    <property type="match status" value="1"/>
</dbReference>
<dbReference type="Gene3D" id="1.10.10.60">
    <property type="entry name" value="Homeodomain-like"/>
    <property type="match status" value="1"/>
</dbReference>
<feature type="transmembrane region" description="Helical" evidence="4">
    <location>
        <begin position="104"/>
        <end position="125"/>
    </location>
</feature>
<dbReference type="InterPro" id="IPR009057">
    <property type="entry name" value="Homeodomain-like_sf"/>
</dbReference>
<dbReference type="InterPro" id="IPR018060">
    <property type="entry name" value="HTH_AraC"/>
</dbReference>
<dbReference type="EMBL" id="JAHESC010000027">
    <property type="protein sequence ID" value="MBT1688492.1"/>
    <property type="molecule type" value="Genomic_DNA"/>
</dbReference>
<dbReference type="PANTHER" id="PTHR43280">
    <property type="entry name" value="ARAC-FAMILY TRANSCRIPTIONAL REGULATOR"/>
    <property type="match status" value="1"/>
</dbReference>
<dbReference type="Pfam" id="PF12833">
    <property type="entry name" value="HTH_18"/>
    <property type="match status" value="1"/>
</dbReference>
<evidence type="ECO:0000256" key="1">
    <source>
        <dbReference type="ARBA" id="ARBA00023015"/>
    </source>
</evidence>
<keyword evidence="4" id="KW-1133">Transmembrane helix</keyword>
<feature type="transmembrane region" description="Helical" evidence="4">
    <location>
        <begin position="34"/>
        <end position="52"/>
    </location>
</feature>
<name>A0AAP2GEL3_9BACT</name>
<feature type="domain" description="HTH araC/xylS-type" evidence="5">
    <location>
        <begin position="235"/>
        <end position="339"/>
    </location>
</feature>
<accession>A0AAP2GEL3</accession>
<evidence type="ECO:0000313" key="6">
    <source>
        <dbReference type="EMBL" id="MBT1688492.1"/>
    </source>
</evidence>
<feature type="transmembrane region" description="Helical" evidence="4">
    <location>
        <begin position="186"/>
        <end position="208"/>
    </location>
</feature>
<protein>
    <submittedName>
        <fullName evidence="6">AraC family transcriptional regulator</fullName>
    </submittedName>
</protein>
<dbReference type="RefSeq" id="WP_254091718.1">
    <property type="nucleotide sequence ID" value="NZ_JAHESC010000027.1"/>
</dbReference>
<proteinExistence type="predicted"/>
<keyword evidence="7" id="KW-1185">Reference proteome</keyword>
<gene>
    <name evidence="6" type="ORF">KK078_18115</name>
</gene>
<feature type="transmembrane region" description="Helical" evidence="4">
    <location>
        <begin position="6"/>
        <end position="27"/>
    </location>
</feature>
<evidence type="ECO:0000256" key="2">
    <source>
        <dbReference type="ARBA" id="ARBA00023125"/>
    </source>
</evidence>
<keyword evidence="4" id="KW-0472">Membrane</keyword>
<feature type="transmembrane region" description="Helical" evidence="4">
    <location>
        <begin position="72"/>
        <end position="92"/>
    </location>
</feature>
<keyword evidence="2" id="KW-0238">DNA-binding</keyword>
<feature type="transmembrane region" description="Helical" evidence="4">
    <location>
        <begin position="131"/>
        <end position="150"/>
    </location>
</feature>
<dbReference type="PANTHER" id="PTHR43280:SF29">
    <property type="entry name" value="ARAC-FAMILY TRANSCRIPTIONAL REGULATOR"/>
    <property type="match status" value="1"/>
</dbReference>
<dbReference type="SUPFAM" id="SSF46689">
    <property type="entry name" value="Homeodomain-like"/>
    <property type="match status" value="1"/>
</dbReference>
<dbReference type="Proteomes" id="UP001319180">
    <property type="component" value="Unassembled WGS sequence"/>
</dbReference>
<dbReference type="GO" id="GO:0003700">
    <property type="term" value="F:DNA-binding transcription factor activity"/>
    <property type="evidence" value="ECO:0007669"/>
    <property type="project" value="InterPro"/>
</dbReference>
<evidence type="ECO:0000313" key="7">
    <source>
        <dbReference type="Proteomes" id="UP001319180"/>
    </source>
</evidence>
<sequence>MKMPFEMILVTSCIGAFQSVFFGVYLFTIRKGRAIANVLLALLLIAFAIRIFKSVGYYFSDGHVIPNLLMNFGFGTNLAIMPLLWLYLNAFANREYRFSWRRDFIQLVPCIIALLLSPVLTDYFWMNQNGYAISLLSMLVYLPFCVHLIIKHQSSLSQIQRLWLISLISGVTVVWFGYLGNFVFGIVPYIASPVLFSVVICFLSFLALKESSIFIRETKYQSSSFTQAQIDVCYSRVQQLLSQGQATRDPGLTLPKLAGKLMVTSNLLSETINKKAGLNFPDFINSYRISDAKALFENPAYDNQKIATIAFETGFNSLSVFNGAFKKVTSTTPSAFRKSLRKA</sequence>
<organism evidence="6 7">
    <name type="scientific">Dawidia soli</name>
    <dbReference type="NCBI Taxonomy" id="2782352"/>
    <lineage>
        <taxon>Bacteria</taxon>
        <taxon>Pseudomonadati</taxon>
        <taxon>Bacteroidota</taxon>
        <taxon>Cytophagia</taxon>
        <taxon>Cytophagales</taxon>
        <taxon>Chryseotaleaceae</taxon>
        <taxon>Dawidia</taxon>
    </lineage>
</organism>
<keyword evidence="3" id="KW-0804">Transcription</keyword>
<keyword evidence="4" id="KW-0812">Transmembrane</keyword>
<evidence type="ECO:0000256" key="4">
    <source>
        <dbReference type="SAM" id="Phobius"/>
    </source>
</evidence>
<dbReference type="AlphaFoldDB" id="A0AAP2GEL3"/>
<keyword evidence="1" id="KW-0805">Transcription regulation</keyword>
<comment type="caution">
    <text evidence="6">The sequence shown here is derived from an EMBL/GenBank/DDBJ whole genome shotgun (WGS) entry which is preliminary data.</text>
</comment>
<evidence type="ECO:0000259" key="5">
    <source>
        <dbReference type="PROSITE" id="PS01124"/>
    </source>
</evidence>